<reference evidence="7" key="1">
    <citation type="submission" date="2020-08" db="EMBL/GenBank/DDBJ databases">
        <title>Novel species isolated from subtropical streams in China.</title>
        <authorList>
            <person name="Lu H."/>
        </authorList>
    </citation>
    <scope>NUCLEOTIDE SEQUENCE</scope>
    <source>
        <strain evidence="7">KACC 12607</strain>
    </source>
</reference>
<evidence type="ECO:0000256" key="3">
    <source>
        <dbReference type="ARBA" id="ARBA00022989"/>
    </source>
</evidence>
<feature type="transmembrane region" description="Helical" evidence="5">
    <location>
        <begin position="102"/>
        <end position="122"/>
    </location>
</feature>
<evidence type="ECO:0000256" key="5">
    <source>
        <dbReference type="SAM" id="Phobius"/>
    </source>
</evidence>
<protein>
    <submittedName>
        <fullName evidence="7">GtrA family protein</fullName>
    </submittedName>
</protein>
<evidence type="ECO:0000313" key="7">
    <source>
        <dbReference type="EMBL" id="MBC3864295.1"/>
    </source>
</evidence>
<comment type="caution">
    <text evidence="7">The sequence shown here is derived from an EMBL/GenBank/DDBJ whole genome shotgun (WGS) entry which is preliminary data.</text>
</comment>
<dbReference type="Proteomes" id="UP000634011">
    <property type="component" value="Unassembled WGS sequence"/>
</dbReference>
<evidence type="ECO:0000259" key="6">
    <source>
        <dbReference type="Pfam" id="PF04138"/>
    </source>
</evidence>
<feature type="transmembrane region" description="Helical" evidence="5">
    <location>
        <begin position="7"/>
        <end position="29"/>
    </location>
</feature>
<sequence>MRITIIYTGLALIATLTNLLAQMLSRFLYNGKHNVLVSLICGSVAGLLLKYWLDKRHIFRVQTHNVLQNVTSFSLYTLSGLMTTVLFWSSELLAAHFLRTTAFIYAIGAIALLIGYTIKYRLDRKFVFSQRAQQC</sequence>
<keyword evidence="4 5" id="KW-0472">Membrane</keyword>
<keyword evidence="3 5" id="KW-1133">Transmembrane helix</keyword>
<keyword evidence="8" id="KW-1185">Reference proteome</keyword>
<dbReference type="GO" id="GO:0000271">
    <property type="term" value="P:polysaccharide biosynthetic process"/>
    <property type="evidence" value="ECO:0007669"/>
    <property type="project" value="InterPro"/>
</dbReference>
<evidence type="ECO:0000256" key="1">
    <source>
        <dbReference type="ARBA" id="ARBA00004141"/>
    </source>
</evidence>
<keyword evidence="2 5" id="KW-0812">Transmembrane</keyword>
<evidence type="ECO:0000256" key="2">
    <source>
        <dbReference type="ARBA" id="ARBA00022692"/>
    </source>
</evidence>
<accession>A0A923HJP0</accession>
<name>A0A923HJP0_9BURK</name>
<dbReference type="GO" id="GO:0016020">
    <property type="term" value="C:membrane"/>
    <property type="evidence" value="ECO:0007669"/>
    <property type="project" value="UniProtKB-SubCell"/>
</dbReference>
<gene>
    <name evidence="7" type="ORF">H8K32_19520</name>
</gene>
<evidence type="ECO:0000313" key="8">
    <source>
        <dbReference type="Proteomes" id="UP000634011"/>
    </source>
</evidence>
<dbReference type="EMBL" id="JACOFV010000028">
    <property type="protein sequence ID" value="MBC3864295.1"/>
    <property type="molecule type" value="Genomic_DNA"/>
</dbReference>
<proteinExistence type="predicted"/>
<dbReference type="InterPro" id="IPR007267">
    <property type="entry name" value="GtrA_DPMS_TM"/>
</dbReference>
<feature type="transmembrane region" description="Helical" evidence="5">
    <location>
        <begin position="35"/>
        <end position="53"/>
    </location>
</feature>
<organism evidence="7 8">
    <name type="scientific">Undibacterium jejuense</name>
    <dbReference type="NCBI Taxonomy" id="1344949"/>
    <lineage>
        <taxon>Bacteria</taxon>
        <taxon>Pseudomonadati</taxon>
        <taxon>Pseudomonadota</taxon>
        <taxon>Betaproteobacteria</taxon>
        <taxon>Burkholderiales</taxon>
        <taxon>Oxalobacteraceae</taxon>
        <taxon>Undibacterium</taxon>
    </lineage>
</organism>
<feature type="transmembrane region" description="Helical" evidence="5">
    <location>
        <begin position="73"/>
        <end position="90"/>
    </location>
</feature>
<evidence type="ECO:0000256" key="4">
    <source>
        <dbReference type="ARBA" id="ARBA00023136"/>
    </source>
</evidence>
<dbReference type="AlphaFoldDB" id="A0A923HJP0"/>
<dbReference type="NCBIfam" id="NF037976">
    <property type="entry name" value="gtrA_1"/>
    <property type="match status" value="1"/>
</dbReference>
<dbReference type="Pfam" id="PF04138">
    <property type="entry name" value="GtrA_DPMS_TM"/>
    <property type="match status" value="1"/>
</dbReference>
<dbReference type="RefSeq" id="WP_186914238.1">
    <property type="nucleotide sequence ID" value="NZ_JACOFV010000028.1"/>
</dbReference>
<comment type="subcellular location">
    <subcellularLocation>
        <location evidence="1">Membrane</location>
        <topology evidence="1">Multi-pass membrane protein</topology>
    </subcellularLocation>
</comment>
<feature type="domain" description="GtrA/DPMS transmembrane" evidence="6">
    <location>
        <begin position="13"/>
        <end position="128"/>
    </location>
</feature>